<evidence type="ECO:0000256" key="3">
    <source>
        <dbReference type="RuleBase" id="RU000354"/>
    </source>
</evidence>
<sequence>MSYASVVVMALMCSSVAIAFVLQPSKPNDALPQDSNSRCHGESLQSIRKGLLAALNLQTEPRLPKGGRKQWSGTAERLKAVEVFSSSSSDGQDTAGCCNETSEVFMTDLGWDNWMIYPERVTLVHCAPCGHRASCRSHPNDPQRDDLQVQQPCCQPTAQEAVPVMYRDEWNTVVITSMHLTRRCGCAAAMQLPQE</sequence>
<dbReference type="AlphaFoldDB" id="A0A3Q2YRP8"/>
<comment type="subcellular location">
    <subcellularLocation>
        <location evidence="1">Secreted</location>
    </subcellularLocation>
</comment>
<name>A0A3Q2YRP8_HIPCM</name>
<dbReference type="InterPro" id="IPR001839">
    <property type="entry name" value="TGF-b_C"/>
</dbReference>
<organism evidence="6 7">
    <name type="scientific">Hippocampus comes</name>
    <name type="common">Tiger tail seahorse</name>
    <dbReference type="NCBI Taxonomy" id="109280"/>
    <lineage>
        <taxon>Eukaryota</taxon>
        <taxon>Metazoa</taxon>
        <taxon>Chordata</taxon>
        <taxon>Craniata</taxon>
        <taxon>Vertebrata</taxon>
        <taxon>Euteleostomi</taxon>
        <taxon>Actinopterygii</taxon>
        <taxon>Neopterygii</taxon>
        <taxon>Teleostei</taxon>
        <taxon>Neoteleostei</taxon>
        <taxon>Acanthomorphata</taxon>
        <taxon>Syngnathiaria</taxon>
        <taxon>Syngnathiformes</taxon>
        <taxon>Syngnathoidei</taxon>
        <taxon>Syngnathidae</taxon>
        <taxon>Hippocampus</taxon>
    </lineage>
</organism>
<dbReference type="CDD" id="cd19379">
    <property type="entry name" value="TGF_beta_GSDF"/>
    <property type="match status" value="1"/>
</dbReference>
<evidence type="ECO:0000259" key="5">
    <source>
        <dbReference type="PROSITE" id="PS51362"/>
    </source>
</evidence>
<protein>
    <submittedName>
        <fullName evidence="6">Uncharacterized LOC109516063</fullName>
    </submittedName>
</protein>
<reference evidence="6" key="1">
    <citation type="submission" date="2025-08" db="UniProtKB">
        <authorList>
            <consortium name="Ensembl"/>
        </authorList>
    </citation>
    <scope>IDENTIFICATION</scope>
</reference>
<dbReference type="GeneTree" id="ENSGT00400000024763"/>
<dbReference type="GO" id="GO:0005576">
    <property type="term" value="C:extracellular region"/>
    <property type="evidence" value="ECO:0007669"/>
    <property type="project" value="UniProtKB-SubCell"/>
</dbReference>
<keyword evidence="7" id="KW-1185">Reference proteome</keyword>
<evidence type="ECO:0000256" key="4">
    <source>
        <dbReference type="SAM" id="SignalP"/>
    </source>
</evidence>
<dbReference type="Proteomes" id="UP000264820">
    <property type="component" value="Unplaced"/>
</dbReference>
<keyword evidence="4" id="KW-0732">Signal</keyword>
<evidence type="ECO:0000313" key="6">
    <source>
        <dbReference type="Ensembl" id="ENSHCOP00000016167.1"/>
    </source>
</evidence>
<feature type="chain" id="PRO_5018683790" evidence="4">
    <location>
        <begin position="20"/>
        <end position="195"/>
    </location>
</feature>
<keyword evidence="2" id="KW-0964">Secreted</keyword>
<dbReference type="InterPro" id="IPR029034">
    <property type="entry name" value="Cystine-knot_cytokine"/>
</dbReference>
<feature type="signal peptide" evidence="4">
    <location>
        <begin position="1"/>
        <end position="19"/>
    </location>
</feature>
<dbReference type="SUPFAM" id="SSF57501">
    <property type="entry name" value="Cystine-knot cytokines"/>
    <property type="match status" value="1"/>
</dbReference>
<dbReference type="Ensembl" id="ENSHCOT00000028358.1">
    <property type="protein sequence ID" value="ENSHCOP00000016167.1"/>
    <property type="gene ID" value="ENSHCOG00000019945.1"/>
</dbReference>
<dbReference type="Pfam" id="PF00019">
    <property type="entry name" value="TGF_beta"/>
    <property type="match status" value="1"/>
</dbReference>
<keyword evidence="3" id="KW-0339">Growth factor</keyword>
<evidence type="ECO:0000256" key="2">
    <source>
        <dbReference type="ARBA" id="ARBA00022525"/>
    </source>
</evidence>
<proteinExistence type="inferred from homology"/>
<dbReference type="GO" id="GO:0008083">
    <property type="term" value="F:growth factor activity"/>
    <property type="evidence" value="ECO:0007669"/>
    <property type="project" value="UniProtKB-KW"/>
</dbReference>
<dbReference type="Gene3D" id="2.10.90.10">
    <property type="entry name" value="Cystine-knot cytokines"/>
    <property type="match status" value="1"/>
</dbReference>
<evidence type="ECO:0000256" key="1">
    <source>
        <dbReference type="ARBA" id="ARBA00004613"/>
    </source>
</evidence>
<feature type="domain" description="TGF-beta family profile" evidence="5">
    <location>
        <begin position="76"/>
        <end position="187"/>
    </location>
</feature>
<reference evidence="6" key="2">
    <citation type="submission" date="2025-09" db="UniProtKB">
        <authorList>
            <consortium name="Ensembl"/>
        </authorList>
    </citation>
    <scope>IDENTIFICATION</scope>
</reference>
<comment type="similarity">
    <text evidence="3">Belongs to the TGF-beta family.</text>
</comment>
<evidence type="ECO:0000313" key="7">
    <source>
        <dbReference type="Proteomes" id="UP000264820"/>
    </source>
</evidence>
<accession>A0A3Q2YRP8</accession>
<dbReference type="PROSITE" id="PS51362">
    <property type="entry name" value="TGF_BETA_2"/>
    <property type="match status" value="1"/>
</dbReference>
<dbReference type="SMART" id="SM00204">
    <property type="entry name" value="TGFB"/>
    <property type="match status" value="1"/>
</dbReference>